<dbReference type="Pfam" id="PF01501">
    <property type="entry name" value="Glyco_transf_8"/>
    <property type="match status" value="1"/>
</dbReference>
<evidence type="ECO:0000313" key="5">
    <source>
        <dbReference type="EMBL" id="WBW62924.1"/>
    </source>
</evidence>
<reference evidence="5 6" key="1">
    <citation type="journal article" date="2023" name="Microbiol. Resour. Announc.">
        <title>Complete Genome Sequence of the First Colistin-Resistant Raoultella electrica Strain.</title>
        <authorList>
            <person name="Aldeia C."/>
            <person name="Campos-Madueno E.I."/>
            <person name="Sendi P."/>
            <person name="Endimiani A."/>
        </authorList>
    </citation>
    <scope>NUCLEOTIDE SEQUENCE [LARGE SCALE GENOMIC DNA]</scope>
    <source>
        <strain evidence="5 6">S2-IND-01-C</strain>
    </source>
</reference>
<dbReference type="SUPFAM" id="SSF53448">
    <property type="entry name" value="Nucleotide-diphospho-sugar transferases"/>
    <property type="match status" value="1"/>
</dbReference>
<evidence type="ECO:0000313" key="6">
    <source>
        <dbReference type="Proteomes" id="UP001210130"/>
    </source>
</evidence>
<dbReference type="Gene3D" id="3.90.550.10">
    <property type="entry name" value="Spore Coat Polysaccharide Biosynthesis Protein SpsA, Chain A"/>
    <property type="match status" value="1"/>
</dbReference>
<dbReference type="InterPro" id="IPR002495">
    <property type="entry name" value="Glyco_trans_8"/>
</dbReference>
<keyword evidence="3" id="KW-0479">Metal-binding</keyword>
<evidence type="ECO:0000256" key="3">
    <source>
        <dbReference type="ARBA" id="ARBA00022723"/>
    </source>
</evidence>
<keyword evidence="2" id="KW-0808">Transferase</keyword>
<gene>
    <name evidence="5" type="ORF">OR613_08430</name>
</gene>
<dbReference type="InterPro" id="IPR029044">
    <property type="entry name" value="Nucleotide-diphossugar_trans"/>
</dbReference>
<dbReference type="GO" id="GO:0046872">
    <property type="term" value="F:metal ion binding"/>
    <property type="evidence" value="ECO:0007669"/>
    <property type="project" value="UniProtKB-KW"/>
</dbReference>
<evidence type="ECO:0000256" key="1">
    <source>
        <dbReference type="ARBA" id="ARBA00022676"/>
    </source>
</evidence>
<evidence type="ECO:0000259" key="4">
    <source>
        <dbReference type="Pfam" id="PF14393"/>
    </source>
</evidence>
<dbReference type="PANTHER" id="PTHR13778">
    <property type="entry name" value="GLYCOSYLTRANSFERASE 8 DOMAIN-CONTAINING PROTEIN"/>
    <property type="match status" value="1"/>
</dbReference>
<dbReference type="EMBL" id="CP112887">
    <property type="protein sequence ID" value="WBW62924.1"/>
    <property type="molecule type" value="Genomic_DNA"/>
</dbReference>
<dbReference type="CDD" id="cd04194">
    <property type="entry name" value="GT8_A4GalT_like"/>
    <property type="match status" value="1"/>
</dbReference>
<dbReference type="AlphaFoldDB" id="A0AAJ5QYT1"/>
<accession>A0AAJ5QYT1</accession>
<keyword evidence="6" id="KW-1185">Reference proteome</keyword>
<name>A0AAJ5QYT1_9ENTR</name>
<organism evidence="5 6">
    <name type="scientific">Klebsiella electrica</name>
    <dbReference type="NCBI Taxonomy" id="1259973"/>
    <lineage>
        <taxon>Bacteria</taxon>
        <taxon>Pseudomonadati</taxon>
        <taxon>Pseudomonadota</taxon>
        <taxon>Gammaproteobacteria</taxon>
        <taxon>Enterobacterales</taxon>
        <taxon>Enterobacteriaceae</taxon>
        <taxon>Klebsiella/Raoultella group</taxon>
        <taxon>Klebsiella</taxon>
    </lineage>
</organism>
<dbReference type="PANTHER" id="PTHR13778:SF47">
    <property type="entry name" value="LIPOPOLYSACCHARIDE 1,3-GALACTOSYLTRANSFERASE"/>
    <property type="match status" value="1"/>
</dbReference>
<sequence length="632" mass="73109">MNSIKIYTCHHKPSAFLNASIIKPLHVGKANTYNDIGCEGDDSGDNISFKNPFYCELTAHYWVWKNESLADYVGFMHYRRHLNFSEQQNHPEDNWGVVNYPAINAEYENQFGLSDESIQTCVDGYDLLLPKKWSVTFAGSKNNLDHYTKGEFLHIKDYQSALEVVEELYPTYKDAIQQFNNATDGYYTNMFVMRKDMFVDYSEWLFAILSNLENRISMNNYNAQEKRVIGHIAERLFNIYIIKCQQDKQLKIKELQRTFVTAETFNGKLNPVFDVAASVPVVISFDNNYALSGGALINSIVRHSDANKNYDIVVLENKVSHLNKKRLINLVAGHNNISLRFFDVNSFTEISDVHTRAHFSASTYARLFIPQLFRDYKKVVFIDSDTVVKADLATLLDVNIGSNLVAAVKDIVMEGFVKFGTMSESDDGIMPAEQYLKKTLGMTNPDAYFQAGIIVFNVEQMVKENTFAQLMAALKAKKYWFLDQDIMNKVFFGRVEFLPLEWNVYHGNGNTDDFFPNLKFATYMRFLQARRNPKMIHYAGENKPWNTEKVDFYDDFLENVLNTPWEKEVYYRQLPVASAGHNQNSELKQTVLLQTKIKRTLMPYVNKYAPVGSPRRNKLIKYYYKVRRTILG</sequence>
<dbReference type="InterPro" id="IPR050748">
    <property type="entry name" value="Glycosyltrans_8_dom-fam"/>
</dbReference>
<dbReference type="InterPro" id="IPR025536">
    <property type="entry name" value="DUF4422"/>
</dbReference>
<dbReference type="Pfam" id="PF14393">
    <property type="entry name" value="DUF4422"/>
    <property type="match status" value="1"/>
</dbReference>
<dbReference type="RefSeq" id="WP_131048092.1">
    <property type="nucleotide sequence ID" value="NZ_CP112887.1"/>
</dbReference>
<evidence type="ECO:0000256" key="2">
    <source>
        <dbReference type="ARBA" id="ARBA00022679"/>
    </source>
</evidence>
<dbReference type="Proteomes" id="UP001210130">
    <property type="component" value="Chromosome"/>
</dbReference>
<proteinExistence type="predicted"/>
<feature type="domain" description="DUF4422" evidence="4">
    <location>
        <begin position="5"/>
        <end position="243"/>
    </location>
</feature>
<dbReference type="GO" id="GO:0016757">
    <property type="term" value="F:glycosyltransferase activity"/>
    <property type="evidence" value="ECO:0007669"/>
    <property type="project" value="UniProtKB-KW"/>
</dbReference>
<protein>
    <submittedName>
        <fullName evidence="5">DUF4422 domain-containing protein</fullName>
    </submittedName>
</protein>
<keyword evidence="1" id="KW-0328">Glycosyltransferase</keyword>